<gene>
    <name evidence="3" type="ORF">CANINC_001554</name>
</gene>
<comment type="caution">
    <text evidence="3">The sequence shown here is derived from an EMBL/GenBank/DDBJ whole genome shotgun (WGS) entry which is preliminary data.</text>
</comment>
<dbReference type="EMBL" id="SELW01000224">
    <property type="protein sequence ID" value="TID29861.1"/>
    <property type="molecule type" value="Genomic_DNA"/>
</dbReference>
<dbReference type="PANTHER" id="PTHR31987:SF11">
    <property type="entry name" value="DUF2433 DOMAIN-CONTAINING PROTEIN"/>
    <property type="match status" value="1"/>
</dbReference>
<dbReference type="InterPro" id="IPR018829">
    <property type="entry name" value="DUF2433"/>
</dbReference>
<proteinExistence type="predicted"/>
<dbReference type="PANTHER" id="PTHR31987">
    <property type="entry name" value="GLUTAMINASE A-RELATED"/>
    <property type="match status" value="1"/>
</dbReference>
<reference evidence="3 4" key="1">
    <citation type="journal article" date="2019" name="Front. Genet.">
        <title>Whole-Genome Sequencing of the Opportunistic Yeast Pathogen Candida inconspicua Uncovers Its Hybrid Origin.</title>
        <authorList>
            <person name="Mixao V."/>
            <person name="Hansen A.P."/>
            <person name="Saus E."/>
            <person name="Boekhout T."/>
            <person name="Lass-Florl C."/>
            <person name="Gabaldon T."/>
        </authorList>
    </citation>
    <scope>NUCLEOTIDE SEQUENCE [LARGE SCALE GENOMIC DNA]</scope>
    <source>
        <strain evidence="3 4">CBS 180</strain>
    </source>
</reference>
<evidence type="ECO:0000259" key="2">
    <source>
        <dbReference type="Pfam" id="PF10360"/>
    </source>
</evidence>
<dbReference type="Pfam" id="PF10360">
    <property type="entry name" value="DUF2433"/>
    <property type="match status" value="1"/>
</dbReference>
<dbReference type="SUPFAM" id="SSF56300">
    <property type="entry name" value="Metallo-dependent phosphatases"/>
    <property type="match status" value="1"/>
</dbReference>
<dbReference type="OrthoDB" id="3918848at2759"/>
<feature type="region of interest" description="Disordered" evidence="1">
    <location>
        <begin position="375"/>
        <end position="394"/>
    </location>
</feature>
<organism evidence="3 4">
    <name type="scientific">Pichia inconspicua</name>
    <dbReference type="NCBI Taxonomy" id="52247"/>
    <lineage>
        <taxon>Eukaryota</taxon>
        <taxon>Fungi</taxon>
        <taxon>Dikarya</taxon>
        <taxon>Ascomycota</taxon>
        <taxon>Saccharomycotina</taxon>
        <taxon>Pichiomycetes</taxon>
        <taxon>Pichiales</taxon>
        <taxon>Pichiaceae</taxon>
        <taxon>Pichia</taxon>
    </lineage>
</organism>
<sequence length="484" mass="54958">MSEQERVKSCRVSLFSTDTARILFVADIRGHLSYFNTLAETHKPDIIIHTGNFGFLDQQSVSRIHESYLRHIVEFSPLLPQNLILQMSQLSKVSGDSVHHLSNDNMNLKTLLANHDISELPKFLSGELKLNVPVYTIYGMCEDSYVINKFRFGSYSIPNLNIIDDCSLHLIKFKNNTQSILISGIGGSLSYHKLFHQGTTHNFGDIVDQTTTKPEDLPKDVIPISGDPGNIWITIIQLGRLIQSLLKFAEENPCDYNKAIKFFITHQSPTREPLLEHLSIFFKMDYTISNSLHFKYISSYNALTVNPSFETFKIKFAESRTKLARIWAKVQKKYERLLTQLPNHQLTAYTDLALSIYDKIPISNKAATATIANRNGSTVKPTTPSTPIAGAQQSEDIPPLSLSEPLLKALKESESSDILDLNTKHEVNLIIRHLNDLYYVAFQHSWHYNICDVSHGYLMLSYNNGKMKMDAVSEGFDFSYRTET</sequence>
<name>A0A4T0X3C8_9ASCO</name>
<keyword evidence="4" id="KW-1185">Reference proteome</keyword>
<dbReference type="STRING" id="52247.A0A4T0X3C8"/>
<dbReference type="InterPro" id="IPR029052">
    <property type="entry name" value="Metallo-depent_PP-like"/>
</dbReference>
<evidence type="ECO:0000313" key="4">
    <source>
        <dbReference type="Proteomes" id="UP000307173"/>
    </source>
</evidence>
<evidence type="ECO:0000313" key="3">
    <source>
        <dbReference type="EMBL" id="TID29861.1"/>
    </source>
</evidence>
<dbReference type="Proteomes" id="UP000307173">
    <property type="component" value="Unassembled WGS sequence"/>
</dbReference>
<accession>A0A4T0X3C8</accession>
<protein>
    <recommendedName>
        <fullName evidence="2">DUF2433 domain-containing protein</fullName>
    </recommendedName>
</protein>
<dbReference type="AlphaFoldDB" id="A0A4T0X3C8"/>
<feature type="domain" description="DUF2433" evidence="2">
    <location>
        <begin position="296"/>
        <end position="481"/>
    </location>
</feature>
<evidence type="ECO:0000256" key="1">
    <source>
        <dbReference type="SAM" id="MobiDB-lite"/>
    </source>
</evidence>
<dbReference type="InterPro" id="IPR052743">
    <property type="entry name" value="Glutaminase_GtaA"/>
</dbReference>